<evidence type="ECO:0000313" key="1">
    <source>
        <dbReference type="EMBL" id="KAK0737904.1"/>
    </source>
</evidence>
<comment type="caution">
    <text evidence="1">The sequence shown here is derived from an EMBL/GenBank/DDBJ whole genome shotgun (WGS) entry which is preliminary data.</text>
</comment>
<keyword evidence="2" id="KW-1185">Reference proteome</keyword>
<dbReference type="Proteomes" id="UP001172155">
    <property type="component" value="Unassembled WGS sequence"/>
</dbReference>
<gene>
    <name evidence="1" type="ORF">B0T18DRAFT_473839</name>
</gene>
<dbReference type="EMBL" id="JAUKUD010000007">
    <property type="protein sequence ID" value="KAK0737904.1"/>
    <property type="molecule type" value="Genomic_DNA"/>
</dbReference>
<protein>
    <submittedName>
        <fullName evidence="1">Uncharacterized protein</fullName>
    </submittedName>
</protein>
<dbReference type="AlphaFoldDB" id="A0AA40BPD1"/>
<proteinExistence type="predicted"/>
<sequence length="234" mass="26082">MASYHRVLEVFDRSIDQKSVECDYDIHPWDILINGERWSGKVRLVGFVDSFFLICYSGQSRFEHGLMIYKLMSIITEDDDIIRTTLLNAGVEPEALGLEVVNQKRVDEKNEPKAYFSFTSERHGLDYTITTLGHPIGLTTEYPASSLAKYTIKLRKGRDAVMKKRIRRGVTQHDLPSLLHDALRLGVITHAELIGTLIGKTVGGSTLEDVSGKYLGALAGAKGNKNLALSGERT</sequence>
<accession>A0AA40BPD1</accession>
<organism evidence="1 2">
    <name type="scientific">Schizothecium vesticola</name>
    <dbReference type="NCBI Taxonomy" id="314040"/>
    <lineage>
        <taxon>Eukaryota</taxon>
        <taxon>Fungi</taxon>
        <taxon>Dikarya</taxon>
        <taxon>Ascomycota</taxon>
        <taxon>Pezizomycotina</taxon>
        <taxon>Sordariomycetes</taxon>
        <taxon>Sordariomycetidae</taxon>
        <taxon>Sordariales</taxon>
        <taxon>Schizotheciaceae</taxon>
        <taxon>Schizothecium</taxon>
    </lineage>
</organism>
<evidence type="ECO:0000313" key="2">
    <source>
        <dbReference type="Proteomes" id="UP001172155"/>
    </source>
</evidence>
<reference evidence="1" key="1">
    <citation type="submission" date="2023-06" db="EMBL/GenBank/DDBJ databases">
        <title>Genome-scale phylogeny and comparative genomics of the fungal order Sordariales.</title>
        <authorList>
            <consortium name="Lawrence Berkeley National Laboratory"/>
            <person name="Hensen N."/>
            <person name="Bonometti L."/>
            <person name="Westerberg I."/>
            <person name="Brannstrom I.O."/>
            <person name="Guillou S."/>
            <person name="Cros-Aarteil S."/>
            <person name="Calhoun S."/>
            <person name="Haridas S."/>
            <person name="Kuo A."/>
            <person name="Mondo S."/>
            <person name="Pangilinan J."/>
            <person name="Riley R."/>
            <person name="LaButti K."/>
            <person name="Andreopoulos B."/>
            <person name="Lipzen A."/>
            <person name="Chen C."/>
            <person name="Yanf M."/>
            <person name="Daum C."/>
            <person name="Ng V."/>
            <person name="Clum A."/>
            <person name="Steindorff A."/>
            <person name="Ohm R."/>
            <person name="Martin F."/>
            <person name="Silar P."/>
            <person name="Natvig D."/>
            <person name="Lalanne C."/>
            <person name="Gautier V."/>
            <person name="Ament-velasquez S.L."/>
            <person name="Kruys A."/>
            <person name="Hutchinson M.I."/>
            <person name="Powell A.J."/>
            <person name="Barry K."/>
            <person name="Miller A.N."/>
            <person name="Grigoriev I.V."/>
            <person name="Debuchy R."/>
            <person name="Gladieux P."/>
            <person name="Thoren M.H."/>
            <person name="Johannesson H."/>
        </authorList>
    </citation>
    <scope>NUCLEOTIDE SEQUENCE</scope>
    <source>
        <strain evidence="1">SMH3187-1</strain>
    </source>
</reference>
<name>A0AA40BPD1_9PEZI</name>